<evidence type="ECO:0000256" key="4">
    <source>
        <dbReference type="ARBA" id="ARBA00023163"/>
    </source>
</evidence>
<gene>
    <name evidence="6" type="ORF">D7I47_06055</name>
</gene>
<evidence type="ECO:0000256" key="3">
    <source>
        <dbReference type="ARBA" id="ARBA00023125"/>
    </source>
</evidence>
<dbReference type="OrthoDB" id="3673085at2"/>
<protein>
    <submittedName>
        <fullName evidence="6">LysR family transcriptional regulator</fullName>
    </submittedName>
</protein>
<dbReference type="GO" id="GO:0003700">
    <property type="term" value="F:DNA-binding transcription factor activity"/>
    <property type="evidence" value="ECO:0007669"/>
    <property type="project" value="InterPro"/>
</dbReference>
<keyword evidence="3" id="KW-0238">DNA-binding</keyword>
<feature type="domain" description="HTH lysR-type" evidence="5">
    <location>
        <begin position="2"/>
        <end position="59"/>
    </location>
</feature>
<sequence length="298" mass="32149">MLDVRRLALLRELALRGTIAAVAAALHLTPSAVSQQLAQLEREAGVPLLRKSGRRLQLTPQAELLVGRTEEILAALERADTELAASLEQATGVIRVAIFQSVALALLPAALDVLEREHPALTAVVTQREPETALHETFARDFDLVIAEEYPGHAAPQLAGLDRRPLTTDAIRLAVPPGGAGRFSIRDIRDARDAPWVMEPHGAASRHWAEQACRRAGFEPQVRFETADLQAHVRLIQTGHAVALLPDLIWQGAAPTVDLVDLDGGPRRTVFTSTRLASAGHPAVVAVRDALERAAHQG</sequence>
<dbReference type="InterPro" id="IPR036388">
    <property type="entry name" value="WH-like_DNA-bd_sf"/>
</dbReference>
<dbReference type="InterPro" id="IPR050950">
    <property type="entry name" value="HTH-type_LysR_regulators"/>
</dbReference>
<reference evidence="7" key="1">
    <citation type="submission" date="2018-09" db="EMBL/GenBank/DDBJ databases">
        <title>Genome sequencing of strain 2DFWR-13.</title>
        <authorList>
            <person name="Heo J."/>
            <person name="Kim S.-J."/>
            <person name="Kwon S.-W."/>
        </authorList>
    </citation>
    <scope>NUCLEOTIDE SEQUENCE [LARGE SCALE GENOMIC DNA]</scope>
    <source>
        <strain evidence="7">2DFWR-13</strain>
    </source>
</reference>
<dbReference type="Gene3D" id="1.10.10.10">
    <property type="entry name" value="Winged helix-like DNA-binding domain superfamily/Winged helix DNA-binding domain"/>
    <property type="match status" value="1"/>
</dbReference>
<dbReference type="EMBL" id="CP032630">
    <property type="protein sequence ID" value="AYF97864.1"/>
    <property type="molecule type" value="Genomic_DNA"/>
</dbReference>
<dbReference type="GO" id="GO:0005829">
    <property type="term" value="C:cytosol"/>
    <property type="evidence" value="ECO:0007669"/>
    <property type="project" value="TreeGrafter"/>
</dbReference>
<dbReference type="KEGG" id="lyd:D7I47_06055"/>
<comment type="similarity">
    <text evidence="1">Belongs to the LysR transcriptional regulatory family.</text>
</comment>
<dbReference type="Proteomes" id="UP000278886">
    <property type="component" value="Chromosome"/>
</dbReference>
<dbReference type="InterPro" id="IPR005119">
    <property type="entry name" value="LysR_subst-bd"/>
</dbReference>
<evidence type="ECO:0000256" key="1">
    <source>
        <dbReference type="ARBA" id="ARBA00009437"/>
    </source>
</evidence>
<proteinExistence type="inferred from homology"/>
<dbReference type="GO" id="GO:0003677">
    <property type="term" value="F:DNA binding"/>
    <property type="evidence" value="ECO:0007669"/>
    <property type="project" value="UniProtKB-KW"/>
</dbReference>
<evidence type="ECO:0000313" key="6">
    <source>
        <dbReference type="EMBL" id="AYF97864.1"/>
    </source>
</evidence>
<dbReference type="RefSeq" id="WP_120762212.1">
    <property type="nucleotide sequence ID" value="NZ_CP032630.1"/>
</dbReference>
<dbReference type="SUPFAM" id="SSF53850">
    <property type="entry name" value="Periplasmic binding protein-like II"/>
    <property type="match status" value="1"/>
</dbReference>
<evidence type="ECO:0000259" key="5">
    <source>
        <dbReference type="PROSITE" id="PS50931"/>
    </source>
</evidence>
<keyword evidence="7" id="KW-1185">Reference proteome</keyword>
<name>A0A387B2S6_9MICO</name>
<accession>A0A387B2S6</accession>
<dbReference type="SUPFAM" id="SSF46785">
    <property type="entry name" value="Winged helix' DNA-binding domain"/>
    <property type="match status" value="1"/>
</dbReference>
<dbReference type="Pfam" id="PF03466">
    <property type="entry name" value="LysR_substrate"/>
    <property type="match status" value="1"/>
</dbReference>
<dbReference type="InterPro" id="IPR036390">
    <property type="entry name" value="WH_DNA-bd_sf"/>
</dbReference>
<dbReference type="PROSITE" id="PS50931">
    <property type="entry name" value="HTH_LYSR"/>
    <property type="match status" value="1"/>
</dbReference>
<dbReference type="PANTHER" id="PTHR30419">
    <property type="entry name" value="HTH-TYPE TRANSCRIPTIONAL REGULATOR YBHD"/>
    <property type="match status" value="1"/>
</dbReference>
<dbReference type="Gene3D" id="3.40.190.10">
    <property type="entry name" value="Periplasmic binding protein-like II"/>
    <property type="match status" value="2"/>
</dbReference>
<organism evidence="6 7">
    <name type="scientific">Protaetiibacter intestinalis</name>
    <dbReference type="NCBI Taxonomy" id="2419774"/>
    <lineage>
        <taxon>Bacteria</taxon>
        <taxon>Bacillati</taxon>
        <taxon>Actinomycetota</taxon>
        <taxon>Actinomycetes</taxon>
        <taxon>Micrococcales</taxon>
        <taxon>Microbacteriaceae</taxon>
        <taxon>Protaetiibacter</taxon>
    </lineage>
</organism>
<dbReference type="AlphaFoldDB" id="A0A387B2S6"/>
<keyword evidence="2" id="KW-0805">Transcription regulation</keyword>
<dbReference type="InterPro" id="IPR000847">
    <property type="entry name" value="LysR_HTH_N"/>
</dbReference>
<evidence type="ECO:0000256" key="2">
    <source>
        <dbReference type="ARBA" id="ARBA00023015"/>
    </source>
</evidence>
<keyword evidence="4" id="KW-0804">Transcription</keyword>
<dbReference type="Pfam" id="PF00126">
    <property type="entry name" value="HTH_1"/>
    <property type="match status" value="1"/>
</dbReference>
<evidence type="ECO:0000313" key="7">
    <source>
        <dbReference type="Proteomes" id="UP000278886"/>
    </source>
</evidence>